<evidence type="ECO:0000259" key="1">
    <source>
        <dbReference type="Pfam" id="PF00534"/>
    </source>
</evidence>
<proteinExistence type="predicted"/>
<dbReference type="AlphaFoldDB" id="A0A0C1JYB8"/>
<evidence type="ECO:0000313" key="2">
    <source>
        <dbReference type="EMBL" id="KIC72172.1"/>
    </source>
</evidence>
<gene>
    <name evidence="2" type="ORF">DB44_CO00420</name>
</gene>
<evidence type="ECO:0000313" key="3">
    <source>
        <dbReference type="Proteomes" id="UP000031465"/>
    </source>
</evidence>
<dbReference type="PANTHER" id="PTHR12526:SF635">
    <property type="entry name" value="GLYCOSYL TRANSFERASE GROUP 1"/>
    <property type="match status" value="1"/>
</dbReference>
<feature type="domain" description="Glycosyl transferase family 1" evidence="1">
    <location>
        <begin position="192"/>
        <end position="367"/>
    </location>
</feature>
<organism evidence="2 3">
    <name type="scientific">Candidatus Protochlamydia amoebophila</name>
    <dbReference type="NCBI Taxonomy" id="362787"/>
    <lineage>
        <taxon>Bacteria</taxon>
        <taxon>Pseudomonadati</taxon>
        <taxon>Chlamydiota</taxon>
        <taxon>Chlamydiia</taxon>
        <taxon>Parachlamydiales</taxon>
        <taxon>Parachlamydiaceae</taxon>
        <taxon>Candidatus Protochlamydia</taxon>
    </lineage>
</organism>
<dbReference type="PANTHER" id="PTHR12526">
    <property type="entry name" value="GLYCOSYLTRANSFERASE"/>
    <property type="match status" value="1"/>
</dbReference>
<dbReference type="SUPFAM" id="SSF53756">
    <property type="entry name" value="UDP-Glycosyltransferase/glycogen phosphorylase"/>
    <property type="match status" value="1"/>
</dbReference>
<dbReference type="Proteomes" id="UP000031465">
    <property type="component" value="Unassembled WGS sequence"/>
</dbReference>
<dbReference type="Gene3D" id="3.40.50.2000">
    <property type="entry name" value="Glycogen Phosphorylase B"/>
    <property type="match status" value="1"/>
</dbReference>
<dbReference type="InterPro" id="IPR001296">
    <property type="entry name" value="Glyco_trans_1"/>
</dbReference>
<comment type="caution">
    <text evidence="2">The sequence shown here is derived from an EMBL/GenBank/DDBJ whole genome shotgun (WGS) entry which is preliminary data.</text>
</comment>
<accession>A0A0C1JYB8</accession>
<name>A0A0C1JYB8_9BACT</name>
<dbReference type="EMBL" id="JSAN01000061">
    <property type="protein sequence ID" value="KIC72172.1"/>
    <property type="molecule type" value="Genomic_DNA"/>
</dbReference>
<dbReference type="RefSeq" id="WP_052236358.1">
    <property type="nucleotide sequence ID" value="NZ_JSAN01000061.1"/>
</dbReference>
<dbReference type="Pfam" id="PF00534">
    <property type="entry name" value="Glycos_transf_1"/>
    <property type="match status" value="1"/>
</dbReference>
<dbReference type="PATRIC" id="fig|362787.3.peg.983"/>
<protein>
    <recommendedName>
        <fullName evidence="1">Glycosyl transferase family 1 domain-containing protein</fullName>
    </recommendedName>
</protein>
<reference evidence="2 3" key="1">
    <citation type="journal article" date="2014" name="Mol. Biol. Evol.">
        <title>Massive expansion of Ubiquitination-related gene families within the Chlamydiae.</title>
        <authorList>
            <person name="Domman D."/>
            <person name="Collingro A."/>
            <person name="Lagkouvardos I."/>
            <person name="Gehre L."/>
            <person name="Weinmaier T."/>
            <person name="Rattei T."/>
            <person name="Subtil A."/>
            <person name="Horn M."/>
        </authorList>
    </citation>
    <scope>NUCLEOTIDE SEQUENCE [LARGE SCALE GENOMIC DNA]</scope>
    <source>
        <strain evidence="2 3">EI2</strain>
    </source>
</reference>
<sequence>MSTILIYTPNVVHSKMAGPAIRCWELAKALSSSHHVILVIPNQTEMQGEGFQIIAKQSSELKQWIKKAKILIAQNLTISMAWHAKKNGIKIIIDAYDPLPLEILELFKNDMVAKRKESLNSSLNQLIFNFKMADGILCASEKQRDLWIGFLLSQKLITLSRYDQDKSLRQFIDVVPFGLPNKIAKKDGPGLKEKYSLDSKDKILLWGGGIWNWFDPLTLIKAVKKLSMTRSDIKLVFLGIKNPDPSVPEMEMASKAIKLAEELNILDRHVFFNHDWIPYNERHNSFLDATIGVSTHFDHLETRYSFRTRMLDYIWTGLPILATEGDSFAELIEQNKLGITISYNDEESLINAITLMVDHPDLIAEFQNQLKSIRPLFYWNKIMEPINHMIANFDKTPNSSMNFEVIKILTTFVIHQVYEKGFKNTAKIILRKMFNKWR</sequence>
<dbReference type="GO" id="GO:0016757">
    <property type="term" value="F:glycosyltransferase activity"/>
    <property type="evidence" value="ECO:0007669"/>
    <property type="project" value="InterPro"/>
</dbReference>